<dbReference type="Pfam" id="PF01464">
    <property type="entry name" value="SLT"/>
    <property type="match status" value="1"/>
</dbReference>
<accession>A0ABR7SVS7</accession>
<evidence type="ECO:0000313" key="3">
    <source>
        <dbReference type="EMBL" id="MBC9719596.1"/>
    </source>
</evidence>
<evidence type="ECO:0000259" key="2">
    <source>
        <dbReference type="Pfam" id="PF01464"/>
    </source>
</evidence>
<reference evidence="3 4" key="1">
    <citation type="submission" date="2020-08" db="EMBL/GenBank/DDBJ databases">
        <title>Genemic of Streptomyces polyaspartic.</title>
        <authorList>
            <person name="Liu W."/>
        </authorList>
    </citation>
    <scope>NUCLEOTIDE SEQUENCE [LARGE SCALE GENOMIC DNA]</scope>
    <source>
        <strain evidence="3 4">TRM66268-LWL</strain>
    </source>
</reference>
<comment type="caution">
    <text evidence="3">The sequence shown here is derived from an EMBL/GenBank/DDBJ whole genome shotgun (WGS) entry which is preliminary data.</text>
</comment>
<dbReference type="SUPFAM" id="SSF53955">
    <property type="entry name" value="Lysozyme-like"/>
    <property type="match status" value="1"/>
</dbReference>
<evidence type="ECO:0000313" key="4">
    <source>
        <dbReference type="Proteomes" id="UP000642284"/>
    </source>
</evidence>
<feature type="region of interest" description="Disordered" evidence="1">
    <location>
        <begin position="75"/>
        <end position="130"/>
    </location>
</feature>
<name>A0ABR7SVS7_9ACTN</name>
<organism evidence="3 4">
    <name type="scientific">Streptomyces polyasparticus</name>
    <dbReference type="NCBI Taxonomy" id="2767826"/>
    <lineage>
        <taxon>Bacteria</taxon>
        <taxon>Bacillati</taxon>
        <taxon>Actinomycetota</taxon>
        <taxon>Actinomycetes</taxon>
        <taxon>Kitasatosporales</taxon>
        <taxon>Streptomycetaceae</taxon>
        <taxon>Streptomyces</taxon>
    </lineage>
</organism>
<dbReference type="InterPro" id="IPR023346">
    <property type="entry name" value="Lysozyme-like_dom_sf"/>
</dbReference>
<gene>
    <name evidence="3" type="ORF">H9Y04_44645</name>
</gene>
<dbReference type="Proteomes" id="UP000642284">
    <property type="component" value="Unassembled WGS sequence"/>
</dbReference>
<dbReference type="InterPro" id="IPR008258">
    <property type="entry name" value="Transglycosylase_SLT_dom_1"/>
</dbReference>
<feature type="domain" description="Transglycosylase SLT" evidence="2">
    <location>
        <begin position="159"/>
        <end position="229"/>
    </location>
</feature>
<dbReference type="RefSeq" id="WP_187819996.1">
    <property type="nucleotide sequence ID" value="NZ_JACTVJ010000050.1"/>
</dbReference>
<keyword evidence="4" id="KW-1185">Reference proteome</keyword>
<proteinExistence type="predicted"/>
<evidence type="ECO:0000256" key="1">
    <source>
        <dbReference type="SAM" id="MobiDB-lite"/>
    </source>
</evidence>
<sequence length="234" mass="24736">MAKRNGPRAPRHAGARRPLLARPQKIGIVSLAGVGTAGLCLVVLPDERSAVVASTPTPQLVSAQRLAAPDALRRSATDLRSAADAQKRKPKAEATPSKEDKSAAAETPLEAGAPEPQGNEGELLAGPSTDDLDGWITRALEIMQDHGIPGTYEGIHRNIMRESSGDPNAINEWDTNAQNGTPSMGLLQVIRPTFDAYRIPGTVDSPFEPVANIVAACNYAADRYGSIDNVNGPY</sequence>
<dbReference type="Gene3D" id="1.10.530.10">
    <property type="match status" value="1"/>
</dbReference>
<dbReference type="EMBL" id="JACTVJ010000050">
    <property type="protein sequence ID" value="MBC9719596.1"/>
    <property type="molecule type" value="Genomic_DNA"/>
</dbReference>
<protein>
    <submittedName>
        <fullName evidence="3">Transglycosylase SLT domain-containing protein</fullName>
    </submittedName>
</protein>